<feature type="region of interest" description="Disordered" evidence="1">
    <location>
        <begin position="129"/>
        <end position="155"/>
    </location>
</feature>
<evidence type="ECO:0000256" key="1">
    <source>
        <dbReference type="SAM" id="MobiDB-lite"/>
    </source>
</evidence>
<dbReference type="RefSeq" id="WP_102612742.1">
    <property type="nucleotide sequence ID" value="NZ_CADIKD010000030.1"/>
</dbReference>
<dbReference type="CDD" id="cd14740">
    <property type="entry name" value="PAAR_4"/>
    <property type="match status" value="1"/>
</dbReference>
<dbReference type="Proteomes" id="UP000235347">
    <property type="component" value="Unassembled WGS sequence"/>
</dbReference>
<dbReference type="Pfam" id="PF13665">
    <property type="entry name" value="Tox-PAAR-like"/>
    <property type="match status" value="1"/>
</dbReference>
<keyword evidence="3" id="KW-1185">Reference proteome</keyword>
<dbReference type="CDD" id="cd20745">
    <property type="entry name" value="FIX_RhsA_AHH_HNH-like"/>
    <property type="match status" value="1"/>
</dbReference>
<dbReference type="EMBL" id="PNYB01000036">
    <property type="protein sequence ID" value="PMS16291.1"/>
    <property type="molecule type" value="Genomic_DNA"/>
</dbReference>
<dbReference type="Gene3D" id="2.60.200.60">
    <property type="match status" value="1"/>
</dbReference>
<feature type="region of interest" description="Disordered" evidence="1">
    <location>
        <begin position="1"/>
        <end position="38"/>
    </location>
</feature>
<name>A0A2N7VGM3_9BURK</name>
<evidence type="ECO:0000313" key="2">
    <source>
        <dbReference type="EMBL" id="PMS16291.1"/>
    </source>
</evidence>
<gene>
    <name evidence="2" type="ORF">C0Z19_26150</name>
</gene>
<proteinExistence type="predicted"/>
<sequence length="441" mass="45722">MASQLGARKNAKFKAVSTAPSINKTPVGGSTPPLPYPVTEDLSSSVGIVPNVRFNGDPAYVLSQSTQPSCIGDAAGSCKGVKSGTVSGEVKPVRGSSTVRISGKPVIREGDPCTLNGGNCPGIYVTQPAPSGSIAGGQPSASTNPPVKPETPKEEGWWGKASPWVHGALGLASFVPGLGIVTGAADAGIYAAEGDMVDAGLSAASMIPGGKIVTTAGKLVKGAAGLAREAHAAEEAAKLAREAEAAAKAAKLEKEAEEAAKLKKAEEEASHAKKADEEATDAGKGEDGAKVKGKKKLKCGEYGKYGDLKKKTGDGKFDRDHVPSKAALKERAESLLDEGEKLSSAQKKAIEDWGDSIAIPRRAHIDVSPTYGAKNLKLGPQDAEDLAGAARRDVEAMLKQIDEYDADGGCKKAYQKAAKRVLRMTNRDFDKALLEILKKVK</sequence>
<comment type="caution">
    <text evidence="2">The sequence shown here is derived from an EMBL/GenBank/DDBJ whole genome shotgun (WGS) entry which is preliminary data.</text>
</comment>
<dbReference type="AlphaFoldDB" id="A0A2N7VGM3"/>
<accession>A0A2N7VGM3</accession>
<reference evidence="2 3" key="1">
    <citation type="submission" date="2018-01" db="EMBL/GenBank/DDBJ databases">
        <title>Whole genome analyses suggest that Burkholderia sensu lato contains two further novel genera in the rhizoxinica-symbiotica group Mycetohabitans gen. nov., and Trinickia gen. nov.: implications for the evolution of diazotrophy and nodulation in the Burkholderiaceae.</title>
        <authorList>
            <person name="Estrada-de los Santos P."/>
            <person name="Palmer M."/>
            <person name="Chavez-Ramirez B."/>
            <person name="Beukes C."/>
            <person name="Steenkamp E.T."/>
            <person name="Hirsch A.M."/>
            <person name="Manyaka P."/>
            <person name="Maluk M."/>
            <person name="Lafos M."/>
            <person name="Crook M."/>
            <person name="Gross E."/>
            <person name="Simon M.F."/>
            <person name="Bueno dos Reis Junior F."/>
            <person name="Poole P.S."/>
            <person name="Venter S.N."/>
            <person name="James E.K."/>
        </authorList>
    </citation>
    <scope>NUCLEOTIDE SEQUENCE [LARGE SCALE GENOMIC DNA]</scope>
    <source>
        <strain evidence="2 3">GP25-8</strain>
    </source>
</reference>
<feature type="region of interest" description="Disordered" evidence="1">
    <location>
        <begin position="258"/>
        <end position="290"/>
    </location>
</feature>
<evidence type="ECO:0000313" key="3">
    <source>
        <dbReference type="Proteomes" id="UP000235347"/>
    </source>
</evidence>
<organism evidence="2 3">
    <name type="scientific">Trinickia soli</name>
    <dbReference type="NCBI Taxonomy" id="380675"/>
    <lineage>
        <taxon>Bacteria</taxon>
        <taxon>Pseudomonadati</taxon>
        <taxon>Pseudomonadota</taxon>
        <taxon>Betaproteobacteria</taxon>
        <taxon>Burkholderiales</taxon>
        <taxon>Burkholderiaceae</taxon>
        <taxon>Trinickia</taxon>
    </lineage>
</organism>
<protein>
    <submittedName>
        <fullName evidence="2">Uncharacterized protein</fullName>
    </submittedName>
</protein>